<feature type="region of interest" description="Disordered" evidence="1">
    <location>
        <begin position="69"/>
        <end position="95"/>
    </location>
</feature>
<comment type="caution">
    <text evidence="2">The sequence shown here is derived from an EMBL/GenBank/DDBJ whole genome shotgun (WGS) entry which is preliminary data.</text>
</comment>
<evidence type="ECO:0000256" key="1">
    <source>
        <dbReference type="SAM" id="MobiDB-lite"/>
    </source>
</evidence>
<evidence type="ECO:0000313" key="2">
    <source>
        <dbReference type="EMBL" id="MFH4974283.1"/>
    </source>
</evidence>
<feature type="compositionally biased region" description="Low complexity" evidence="1">
    <location>
        <begin position="132"/>
        <end position="151"/>
    </location>
</feature>
<dbReference type="AlphaFoldDB" id="A0ABD6E3B8"/>
<name>A0ABD6E3B8_9BILA</name>
<dbReference type="EMBL" id="JBGFUD010000327">
    <property type="protein sequence ID" value="MFH4974283.1"/>
    <property type="molecule type" value="Genomic_DNA"/>
</dbReference>
<feature type="compositionally biased region" description="Basic and acidic residues" evidence="1">
    <location>
        <begin position="69"/>
        <end position="78"/>
    </location>
</feature>
<evidence type="ECO:0000313" key="3">
    <source>
        <dbReference type="Proteomes" id="UP001608902"/>
    </source>
</evidence>
<keyword evidence="3" id="KW-1185">Reference proteome</keyword>
<protein>
    <submittedName>
        <fullName evidence="2">Uncharacterized protein</fullName>
    </submittedName>
</protein>
<gene>
    <name evidence="2" type="ORF">AB6A40_000992</name>
</gene>
<accession>A0ABD6E3B8</accession>
<feature type="region of interest" description="Disordered" evidence="1">
    <location>
        <begin position="126"/>
        <end position="151"/>
    </location>
</feature>
<dbReference type="Proteomes" id="UP001608902">
    <property type="component" value="Unassembled WGS sequence"/>
</dbReference>
<proteinExistence type="predicted"/>
<organism evidence="2 3">
    <name type="scientific">Gnathostoma spinigerum</name>
    <dbReference type="NCBI Taxonomy" id="75299"/>
    <lineage>
        <taxon>Eukaryota</taxon>
        <taxon>Metazoa</taxon>
        <taxon>Ecdysozoa</taxon>
        <taxon>Nematoda</taxon>
        <taxon>Chromadorea</taxon>
        <taxon>Rhabditida</taxon>
        <taxon>Spirurina</taxon>
        <taxon>Gnathostomatomorpha</taxon>
        <taxon>Gnathostomatoidea</taxon>
        <taxon>Gnathostomatidae</taxon>
        <taxon>Gnathostoma</taxon>
    </lineage>
</organism>
<sequence length="252" mass="28115">MSEQTSGPIPLNKVKINLWSSNSRFSPYPQVNRRNLSENKGLIERRKETVEEVDYIECERKPCEVEYKHEEGAERKNSPSELPRPMGKPTPLKDVKLPFDPYYSSTRGTMTPVPILMVIDQHRPTTSALGKTAPSSLPAPSSAPTPLLSLSPEDLALPPRLTDYNTHSMRSANLIAPSHFATISLVRSQSSESSTYDSKYKPHCYDRNSYNCHTPKSVLCDSGSLSYSVSIDSQQPSVSHTRGGPFYLRSVQ</sequence>
<reference evidence="2 3" key="1">
    <citation type="submission" date="2024-08" db="EMBL/GenBank/DDBJ databases">
        <title>Gnathostoma spinigerum genome.</title>
        <authorList>
            <person name="Gonzalez-Bertolin B."/>
            <person name="Monzon S."/>
            <person name="Zaballos A."/>
            <person name="Jimenez P."/>
            <person name="Dekumyoy P."/>
            <person name="Varona S."/>
            <person name="Cuesta I."/>
            <person name="Sumanam S."/>
            <person name="Adisakwattana P."/>
            <person name="Gasser R.B."/>
            <person name="Hernandez-Gonzalez A."/>
            <person name="Young N.D."/>
            <person name="Perteguer M.J."/>
        </authorList>
    </citation>
    <scope>NUCLEOTIDE SEQUENCE [LARGE SCALE GENOMIC DNA]</scope>
    <source>
        <strain evidence="2">AL3</strain>
        <tissue evidence="2">Liver</tissue>
    </source>
</reference>